<feature type="transmembrane region" description="Helical" evidence="11">
    <location>
        <begin position="83"/>
        <end position="105"/>
    </location>
</feature>
<evidence type="ECO:0000259" key="12">
    <source>
        <dbReference type="PROSITE" id="PS50262"/>
    </source>
</evidence>
<keyword evidence="7 11" id="KW-0472">Membrane</keyword>
<comment type="similarity">
    <text evidence="10">Belongs to the G-protein coupled receptor 1 family.</text>
</comment>
<feature type="transmembrane region" description="Helical" evidence="11">
    <location>
        <begin position="288"/>
        <end position="307"/>
    </location>
</feature>
<feature type="transmembrane region" description="Helical" evidence="11">
    <location>
        <begin position="26"/>
        <end position="49"/>
    </location>
</feature>
<dbReference type="InterPro" id="IPR000725">
    <property type="entry name" value="Olfact_rcpt"/>
</dbReference>
<keyword evidence="14" id="KW-1185">Reference proteome</keyword>
<protein>
    <submittedName>
        <fullName evidence="13">OR1E1 protein</fullName>
    </submittedName>
</protein>
<accession>A0A8X8BID3</accession>
<dbReference type="PRINTS" id="PR00237">
    <property type="entry name" value="GPCRRHODOPSN"/>
</dbReference>
<keyword evidence="8 10" id="KW-0675">Receptor</keyword>
<dbReference type="PROSITE" id="PS50262">
    <property type="entry name" value="G_PROTEIN_RECEP_F1_2"/>
    <property type="match status" value="1"/>
</dbReference>
<evidence type="ECO:0000256" key="1">
    <source>
        <dbReference type="ARBA" id="ARBA00004651"/>
    </source>
</evidence>
<gene>
    <name evidence="13" type="primary">Or1e1_8</name>
    <name evidence="13" type="ORF">GTO96_0012656</name>
</gene>
<feature type="transmembrane region" description="Helical" evidence="11">
    <location>
        <begin position="55"/>
        <end position="76"/>
    </location>
</feature>
<evidence type="ECO:0000256" key="7">
    <source>
        <dbReference type="ARBA" id="ARBA00023136"/>
    </source>
</evidence>
<keyword evidence="4" id="KW-0552">Olfaction</keyword>
<feature type="transmembrane region" description="Helical" evidence="11">
    <location>
        <begin position="193"/>
        <end position="216"/>
    </location>
</feature>
<dbReference type="Gene3D" id="1.20.1070.10">
    <property type="entry name" value="Rhodopsin 7-helix transmembrane proteins"/>
    <property type="match status" value="2"/>
</dbReference>
<evidence type="ECO:0000256" key="3">
    <source>
        <dbReference type="ARBA" id="ARBA00022692"/>
    </source>
</evidence>
<evidence type="ECO:0000256" key="4">
    <source>
        <dbReference type="ARBA" id="ARBA00022725"/>
    </source>
</evidence>
<evidence type="ECO:0000256" key="11">
    <source>
        <dbReference type="SAM" id="Phobius"/>
    </source>
</evidence>
<keyword evidence="9 10" id="KW-0807">Transducer</keyword>
<dbReference type="Pfam" id="PF13853">
    <property type="entry name" value="7tm_4"/>
    <property type="match status" value="2"/>
</dbReference>
<keyword evidence="6 10" id="KW-0297">G-protein coupled receptor</keyword>
<keyword evidence="2" id="KW-1003">Cell membrane</keyword>
<feature type="transmembrane region" description="Helical" evidence="11">
    <location>
        <begin position="141"/>
        <end position="162"/>
    </location>
</feature>
<keyword evidence="3 10" id="KW-0812">Transmembrane</keyword>
<feature type="transmembrane region" description="Helical" evidence="11">
    <location>
        <begin position="314"/>
        <end position="336"/>
    </location>
</feature>
<evidence type="ECO:0000256" key="8">
    <source>
        <dbReference type="ARBA" id="ARBA00023170"/>
    </source>
</evidence>
<dbReference type="PANTHER" id="PTHR26452">
    <property type="entry name" value="OLFACTORY RECEPTOR"/>
    <property type="match status" value="1"/>
</dbReference>
<dbReference type="InterPro" id="IPR017452">
    <property type="entry name" value="GPCR_Rhodpsn_7TM"/>
</dbReference>
<evidence type="ECO:0000256" key="10">
    <source>
        <dbReference type="RuleBase" id="RU000688"/>
    </source>
</evidence>
<dbReference type="GO" id="GO:0004984">
    <property type="term" value="F:olfactory receptor activity"/>
    <property type="evidence" value="ECO:0007669"/>
    <property type="project" value="InterPro"/>
</dbReference>
<evidence type="ECO:0000313" key="13">
    <source>
        <dbReference type="EMBL" id="KAG2456386.1"/>
    </source>
</evidence>
<organism evidence="13 14">
    <name type="scientific">Polypterus senegalus</name>
    <name type="common">Senegal bichir</name>
    <dbReference type="NCBI Taxonomy" id="55291"/>
    <lineage>
        <taxon>Eukaryota</taxon>
        <taxon>Metazoa</taxon>
        <taxon>Chordata</taxon>
        <taxon>Craniata</taxon>
        <taxon>Vertebrata</taxon>
        <taxon>Euteleostomi</taxon>
        <taxon>Actinopterygii</taxon>
        <taxon>Polypteriformes</taxon>
        <taxon>Polypteridae</taxon>
        <taxon>Polypterus</taxon>
    </lineage>
</organism>
<dbReference type="EMBL" id="JAATIS010008602">
    <property type="protein sequence ID" value="KAG2456386.1"/>
    <property type="molecule type" value="Genomic_DNA"/>
</dbReference>
<comment type="caution">
    <text evidence="13">The sequence shown here is derived from an EMBL/GenBank/DDBJ whole genome shotgun (WGS) entry which is preliminary data.</text>
</comment>
<dbReference type="GO" id="GO:0005886">
    <property type="term" value="C:plasma membrane"/>
    <property type="evidence" value="ECO:0007669"/>
    <property type="project" value="UniProtKB-SubCell"/>
</dbReference>
<reference evidence="13 14" key="1">
    <citation type="journal article" date="2021" name="Cell">
        <title>Tracing the genetic footprints of vertebrate landing in non-teleost ray-finned fishes.</title>
        <authorList>
            <person name="Bi X."/>
            <person name="Wang K."/>
            <person name="Yang L."/>
            <person name="Pan H."/>
            <person name="Jiang H."/>
            <person name="Wei Q."/>
            <person name="Fang M."/>
            <person name="Yu H."/>
            <person name="Zhu C."/>
            <person name="Cai Y."/>
            <person name="He Y."/>
            <person name="Gan X."/>
            <person name="Zeng H."/>
            <person name="Yu D."/>
            <person name="Zhu Y."/>
            <person name="Jiang H."/>
            <person name="Qiu Q."/>
            <person name="Yang H."/>
            <person name="Zhang Y.E."/>
            <person name="Wang W."/>
            <person name="Zhu M."/>
            <person name="He S."/>
            <person name="Zhang G."/>
        </authorList>
    </citation>
    <scope>NUCLEOTIDE SEQUENCE [LARGE SCALE GENOMIC DNA]</scope>
    <source>
        <strain evidence="13">Bchr_013</strain>
    </source>
</reference>
<dbReference type="InterPro" id="IPR000276">
    <property type="entry name" value="GPCR_Rhodpsn"/>
</dbReference>
<evidence type="ECO:0000256" key="9">
    <source>
        <dbReference type="ARBA" id="ARBA00023224"/>
    </source>
</evidence>
<sequence>MSNTTVIVSEFILQCAIEANQKTATICVLALIYSISMFANLLVIVVIILNPQLHAPMYIYISSLAVIDLANGSILIPKMLSVLLLGSPAVPYGAYVLQMFLVAHVEEMESLLLAFMAFDRYIAVIYPLHYTSVITNKKVGIGLLVSNILDTIFKLHILFFVGELSFCRTNILPFCFCDYSTMVRMSCNEDPKYLSSLSVAVTVSGVFPLLLILLSYSRIAMEAMKISSEESTKMSNTTVIVSELILQCAIEANQKTMEICVLTFIYFISMFGILLVILAIILNPQIHAPMYICIATLAVILLANSSILIPKMLFVLLLGSPVVRYAASVFQIFLVAHVEEMPFMAFDRYIAIIYP</sequence>
<feature type="transmembrane region" description="Helical" evidence="11">
    <location>
        <begin position="111"/>
        <end position="129"/>
    </location>
</feature>
<keyword evidence="5 11" id="KW-1133">Transmembrane helix</keyword>
<evidence type="ECO:0000256" key="6">
    <source>
        <dbReference type="ARBA" id="ARBA00023040"/>
    </source>
</evidence>
<dbReference type="AlphaFoldDB" id="A0A8X8BID3"/>
<dbReference type="SUPFAM" id="SSF81321">
    <property type="entry name" value="Family A G protein-coupled receptor-like"/>
    <property type="match status" value="2"/>
</dbReference>
<evidence type="ECO:0000256" key="5">
    <source>
        <dbReference type="ARBA" id="ARBA00022989"/>
    </source>
</evidence>
<proteinExistence type="inferred from homology"/>
<dbReference type="PROSITE" id="PS00237">
    <property type="entry name" value="G_PROTEIN_RECEP_F1_1"/>
    <property type="match status" value="1"/>
</dbReference>
<feature type="non-terminal residue" evidence="13">
    <location>
        <position position="355"/>
    </location>
</feature>
<comment type="subcellular location">
    <subcellularLocation>
        <location evidence="1">Cell membrane</location>
        <topology evidence="1">Multi-pass membrane protein</topology>
    </subcellularLocation>
</comment>
<evidence type="ECO:0000313" key="14">
    <source>
        <dbReference type="Proteomes" id="UP000886611"/>
    </source>
</evidence>
<name>A0A8X8BID3_POLSE</name>
<dbReference type="InterPro" id="IPR050516">
    <property type="entry name" value="Olfactory_GPCR"/>
</dbReference>
<evidence type="ECO:0000256" key="2">
    <source>
        <dbReference type="ARBA" id="ARBA00022475"/>
    </source>
</evidence>
<feature type="domain" description="G-protein coupled receptors family 1 profile" evidence="12">
    <location>
        <begin position="39"/>
        <end position="287"/>
    </location>
</feature>
<feature type="non-terminal residue" evidence="13">
    <location>
        <position position="1"/>
    </location>
</feature>
<dbReference type="GO" id="GO:0004930">
    <property type="term" value="F:G protein-coupled receptor activity"/>
    <property type="evidence" value="ECO:0007669"/>
    <property type="project" value="UniProtKB-KW"/>
</dbReference>
<keyword evidence="4" id="KW-0716">Sensory transduction</keyword>
<feature type="transmembrane region" description="Helical" evidence="11">
    <location>
        <begin position="259"/>
        <end position="282"/>
    </location>
</feature>
<dbReference type="Proteomes" id="UP000886611">
    <property type="component" value="Unassembled WGS sequence"/>
</dbReference>